<dbReference type="PANTHER" id="PTHR30041">
    <property type="entry name" value="ARSENATE REDUCTASE"/>
    <property type="match status" value="1"/>
</dbReference>
<organism evidence="3 4">
    <name type="scientific">Tepidicella xavieri</name>
    <dbReference type="NCBI Taxonomy" id="360241"/>
    <lineage>
        <taxon>Bacteria</taxon>
        <taxon>Pseudomonadati</taxon>
        <taxon>Pseudomonadota</taxon>
        <taxon>Betaproteobacteria</taxon>
        <taxon>Burkholderiales</taxon>
        <taxon>Tepidicella</taxon>
    </lineage>
</organism>
<dbReference type="NCBIfam" id="NF008107">
    <property type="entry name" value="PRK10853.1"/>
    <property type="match status" value="1"/>
</dbReference>
<dbReference type="OrthoDB" id="9803749at2"/>
<dbReference type="CDD" id="cd03035">
    <property type="entry name" value="ArsC_Yffb"/>
    <property type="match status" value="1"/>
</dbReference>
<dbReference type="InterPro" id="IPR006660">
    <property type="entry name" value="Arsenate_reductase-like"/>
</dbReference>
<dbReference type="Proteomes" id="UP000295510">
    <property type="component" value="Unassembled WGS sequence"/>
</dbReference>
<dbReference type="InterPro" id="IPR036249">
    <property type="entry name" value="Thioredoxin-like_sf"/>
</dbReference>
<dbReference type="Pfam" id="PF03960">
    <property type="entry name" value="ArsC"/>
    <property type="match status" value="1"/>
</dbReference>
<name>A0A4R6UD60_9BURK</name>
<accession>A0A4R6UD60</accession>
<dbReference type="SUPFAM" id="SSF52833">
    <property type="entry name" value="Thioredoxin-like"/>
    <property type="match status" value="1"/>
</dbReference>
<sequence>MIKVYGIPNCETVKKARAWMAQRGHDYVFHDFKKEGVPESRLAHWIAQVGWEKLVNRKGTTWRRLDPALQASLTDAASAHALMVQHASVIKRPVVEWSNGDITVGFAPEEWDARP</sequence>
<dbReference type="RefSeq" id="WP_133596174.1">
    <property type="nucleotide sequence ID" value="NZ_SNYL01000004.1"/>
</dbReference>
<evidence type="ECO:0000313" key="3">
    <source>
        <dbReference type="EMBL" id="TDQ43982.1"/>
    </source>
</evidence>
<evidence type="ECO:0000256" key="1">
    <source>
        <dbReference type="ARBA" id="ARBA00007198"/>
    </source>
</evidence>
<evidence type="ECO:0000256" key="2">
    <source>
        <dbReference type="PROSITE-ProRule" id="PRU01282"/>
    </source>
</evidence>
<keyword evidence="4" id="KW-1185">Reference proteome</keyword>
<dbReference type="InterPro" id="IPR006504">
    <property type="entry name" value="Tscrpt_reg_Spx/MgsR"/>
</dbReference>
<dbReference type="AlphaFoldDB" id="A0A4R6UD60"/>
<dbReference type="PROSITE" id="PS51353">
    <property type="entry name" value="ARSC"/>
    <property type="match status" value="1"/>
</dbReference>
<evidence type="ECO:0000313" key="4">
    <source>
        <dbReference type="Proteomes" id="UP000295510"/>
    </source>
</evidence>
<dbReference type="PANTHER" id="PTHR30041:SF8">
    <property type="entry name" value="PROTEIN YFFB"/>
    <property type="match status" value="1"/>
</dbReference>
<dbReference type="NCBIfam" id="TIGR01617">
    <property type="entry name" value="arsC_related"/>
    <property type="match status" value="1"/>
</dbReference>
<protein>
    <submittedName>
        <fullName evidence="3">Spx/MgsR family transcriptional regulator</fullName>
    </submittedName>
</protein>
<dbReference type="EMBL" id="SNYL01000004">
    <property type="protein sequence ID" value="TDQ43982.1"/>
    <property type="molecule type" value="Genomic_DNA"/>
</dbReference>
<proteinExistence type="inferred from homology"/>
<comment type="similarity">
    <text evidence="1 2">Belongs to the ArsC family.</text>
</comment>
<gene>
    <name evidence="3" type="ORF">DFR43_10464</name>
</gene>
<dbReference type="Gene3D" id="3.40.30.10">
    <property type="entry name" value="Glutaredoxin"/>
    <property type="match status" value="1"/>
</dbReference>
<reference evidence="3 4" key="1">
    <citation type="submission" date="2019-03" db="EMBL/GenBank/DDBJ databases">
        <title>Genomic Encyclopedia of Type Strains, Phase IV (KMG-IV): sequencing the most valuable type-strain genomes for metagenomic binning, comparative biology and taxonomic classification.</title>
        <authorList>
            <person name="Goeker M."/>
        </authorList>
    </citation>
    <scope>NUCLEOTIDE SEQUENCE [LARGE SCALE GENOMIC DNA]</scope>
    <source>
        <strain evidence="3 4">DSM 19605</strain>
    </source>
</reference>
<comment type="caution">
    <text evidence="3">The sequence shown here is derived from an EMBL/GenBank/DDBJ whole genome shotgun (WGS) entry which is preliminary data.</text>
</comment>